<dbReference type="EMBL" id="JACCFQ010000001">
    <property type="protein sequence ID" value="NYJ16979.1"/>
    <property type="molecule type" value="Genomic_DNA"/>
</dbReference>
<dbReference type="Proteomes" id="UP000560069">
    <property type="component" value="Unassembled WGS sequence"/>
</dbReference>
<evidence type="ECO:0000313" key="1">
    <source>
        <dbReference type="EMBL" id="NYJ16979.1"/>
    </source>
</evidence>
<name>A0A7Z0E9M6_9MICC</name>
<dbReference type="AlphaFoldDB" id="A0A7Z0E9M6"/>
<evidence type="ECO:0008006" key="3">
    <source>
        <dbReference type="Google" id="ProtNLM"/>
    </source>
</evidence>
<gene>
    <name evidence="1" type="ORF">HNR11_001513</name>
</gene>
<evidence type="ECO:0000313" key="2">
    <source>
        <dbReference type="Proteomes" id="UP000560069"/>
    </source>
</evidence>
<keyword evidence="2" id="KW-1185">Reference proteome</keyword>
<reference evidence="1 2" key="1">
    <citation type="submission" date="2020-07" db="EMBL/GenBank/DDBJ databases">
        <title>Sequencing the genomes of 1000 actinobacteria strains.</title>
        <authorList>
            <person name="Klenk H.-P."/>
        </authorList>
    </citation>
    <scope>NUCLEOTIDE SEQUENCE [LARGE SCALE GENOMIC DNA]</scope>
    <source>
        <strain evidence="1 2">DSM 15664</strain>
    </source>
</reference>
<organism evidence="1 2">
    <name type="scientific">Nesterenkonia sandarakina</name>
    <dbReference type="NCBI Taxonomy" id="272918"/>
    <lineage>
        <taxon>Bacteria</taxon>
        <taxon>Bacillati</taxon>
        <taxon>Actinomycetota</taxon>
        <taxon>Actinomycetes</taxon>
        <taxon>Micrococcales</taxon>
        <taxon>Micrococcaceae</taxon>
        <taxon>Nesterenkonia</taxon>
    </lineage>
</organism>
<sequence>MFENHLQIRPSPKLMESMRALGYTSDVAVADIVDNSLDAGASSIEIRGDVSDEPAWLWVSDNGQGMTLTQMVEALKLAAVSSVDARGENDLGRFGLGLKTASFSQCRRLTVISRRDGVTHGIRFDLDELRESDDWSVRRLEESDLGEVPGFQDFSKQEFGTLVCWQKLDRLMESRSSGAAGMGEVIAELRAHLGLTFHRLLAPEDHIRGRLSMVLNGRAVQPIDPFLRQNRAVEMTSPEAIKIGNDTIKVQAFTLPDSSLITGPDAERKDLRDGMYAAQGFYFYRNRRLISHGGWANLGGRRDSTKHSRILVDLPNSTDDQWQLDVMKNKVVPPASVRRQLARFYEVGSRKSGRIISYRGRRVSSPDVEYAWIPVTERGGFRYEPNIEHPVLDDALTDLSQTQRDKMVRALRHLGLLIPYGDIRRRMSIDDEVPAREHQDALVQHVLDVVATLELDLLSPETVGAVLQHIEPFAGRRDLEQIIARAAQAHR</sequence>
<dbReference type="RefSeq" id="WP_179441803.1">
    <property type="nucleotide sequence ID" value="NZ_BAAALK010000002.1"/>
</dbReference>
<proteinExistence type="predicted"/>
<dbReference type="Pfam" id="PF13589">
    <property type="entry name" value="HATPase_c_3"/>
    <property type="match status" value="1"/>
</dbReference>
<dbReference type="Gene3D" id="3.30.565.10">
    <property type="entry name" value="Histidine kinase-like ATPase, C-terminal domain"/>
    <property type="match status" value="1"/>
</dbReference>
<dbReference type="InterPro" id="IPR036890">
    <property type="entry name" value="HATPase_C_sf"/>
</dbReference>
<accession>A0A7Z0E9M6</accession>
<protein>
    <recommendedName>
        <fullName evidence="3">Histidine kinase/DNA gyrase B/HSP90-like ATPase</fullName>
    </recommendedName>
</protein>
<dbReference type="SUPFAM" id="SSF55874">
    <property type="entry name" value="ATPase domain of HSP90 chaperone/DNA topoisomerase II/histidine kinase"/>
    <property type="match status" value="1"/>
</dbReference>
<comment type="caution">
    <text evidence="1">The sequence shown here is derived from an EMBL/GenBank/DDBJ whole genome shotgun (WGS) entry which is preliminary data.</text>
</comment>